<feature type="repeat" description="ANK" evidence="7">
    <location>
        <begin position="357"/>
        <end position="389"/>
    </location>
</feature>
<comment type="caution">
    <text evidence="10">The sequence shown here is derived from an EMBL/GenBank/DDBJ whole genome shotgun (WGS) entry which is preliminary data.</text>
</comment>
<evidence type="ECO:0000256" key="8">
    <source>
        <dbReference type="SAM" id="MobiDB-lite"/>
    </source>
</evidence>
<feature type="transmembrane region" description="Helical" evidence="9">
    <location>
        <begin position="1502"/>
        <end position="1523"/>
    </location>
</feature>
<dbReference type="Gene3D" id="1.20.58.340">
    <property type="entry name" value="Magnesium transport protein CorA, transmembrane region"/>
    <property type="match status" value="1"/>
</dbReference>
<dbReference type="Gene3D" id="1.25.40.20">
    <property type="entry name" value="Ankyrin repeat-containing domain"/>
    <property type="match status" value="6"/>
</dbReference>
<dbReference type="PROSITE" id="PS50297">
    <property type="entry name" value="ANK_REP_REGION"/>
    <property type="match status" value="8"/>
</dbReference>
<dbReference type="Proteomes" id="UP001147695">
    <property type="component" value="Unassembled WGS sequence"/>
</dbReference>
<keyword evidence="5 7" id="KW-0040">ANK repeat</keyword>
<feature type="compositionally biased region" description="Basic and acidic residues" evidence="8">
    <location>
        <begin position="1556"/>
        <end position="1566"/>
    </location>
</feature>
<feature type="compositionally biased region" description="Basic and acidic residues" evidence="8">
    <location>
        <begin position="989"/>
        <end position="1030"/>
    </location>
</feature>
<feature type="repeat" description="ANK" evidence="7">
    <location>
        <begin position="391"/>
        <end position="423"/>
    </location>
</feature>
<feature type="compositionally biased region" description="Polar residues" evidence="8">
    <location>
        <begin position="977"/>
        <end position="988"/>
    </location>
</feature>
<dbReference type="EMBL" id="JAPZBQ010000003">
    <property type="protein sequence ID" value="KAJ5339104.1"/>
    <property type="molecule type" value="Genomic_DNA"/>
</dbReference>
<dbReference type="InterPro" id="IPR002523">
    <property type="entry name" value="MgTranspt_CorA/ZnTranspt_ZntB"/>
</dbReference>
<dbReference type="PROSITE" id="PS50088">
    <property type="entry name" value="ANK_REPEAT"/>
    <property type="match status" value="10"/>
</dbReference>
<evidence type="ECO:0000313" key="11">
    <source>
        <dbReference type="Proteomes" id="UP001147695"/>
    </source>
</evidence>
<proteinExistence type="predicted"/>
<dbReference type="GO" id="GO:0016020">
    <property type="term" value="C:membrane"/>
    <property type="evidence" value="ECO:0007669"/>
    <property type="project" value="UniProtKB-SubCell"/>
</dbReference>
<keyword evidence="4 9" id="KW-1133">Transmembrane helix</keyword>
<evidence type="ECO:0000256" key="7">
    <source>
        <dbReference type="PROSITE-ProRule" id="PRU00023"/>
    </source>
</evidence>
<feature type="region of interest" description="Disordered" evidence="8">
    <location>
        <begin position="1079"/>
        <end position="1125"/>
    </location>
</feature>
<evidence type="ECO:0000256" key="5">
    <source>
        <dbReference type="ARBA" id="ARBA00023043"/>
    </source>
</evidence>
<feature type="region of interest" description="Disordered" evidence="8">
    <location>
        <begin position="969"/>
        <end position="1031"/>
    </location>
</feature>
<dbReference type="Pfam" id="PF01544">
    <property type="entry name" value="CorA"/>
    <property type="match status" value="1"/>
</dbReference>
<reference evidence="10" key="2">
    <citation type="journal article" date="2023" name="IMA Fungus">
        <title>Comparative genomic study of the Penicillium genus elucidates a diverse pangenome and 15 lateral gene transfer events.</title>
        <authorList>
            <person name="Petersen C."/>
            <person name="Sorensen T."/>
            <person name="Nielsen M.R."/>
            <person name="Sondergaard T.E."/>
            <person name="Sorensen J.L."/>
            <person name="Fitzpatrick D.A."/>
            <person name="Frisvad J.C."/>
            <person name="Nielsen K.L."/>
        </authorList>
    </citation>
    <scope>NUCLEOTIDE SEQUENCE</scope>
    <source>
        <strain evidence="10">IBT 35673</strain>
    </source>
</reference>
<evidence type="ECO:0000256" key="6">
    <source>
        <dbReference type="ARBA" id="ARBA00023136"/>
    </source>
</evidence>
<dbReference type="SMART" id="SM00248">
    <property type="entry name" value="ANK"/>
    <property type="match status" value="17"/>
</dbReference>
<evidence type="ECO:0000256" key="1">
    <source>
        <dbReference type="ARBA" id="ARBA00004141"/>
    </source>
</evidence>
<protein>
    <submittedName>
        <fullName evidence="10">Ankyrin</fullName>
    </submittedName>
</protein>
<evidence type="ECO:0000313" key="10">
    <source>
        <dbReference type="EMBL" id="KAJ5339104.1"/>
    </source>
</evidence>
<feature type="region of interest" description="Disordered" evidence="8">
    <location>
        <begin position="1550"/>
        <end position="1569"/>
    </location>
</feature>
<feature type="repeat" description="ANK" evidence="7">
    <location>
        <begin position="425"/>
        <end position="457"/>
    </location>
</feature>
<dbReference type="SUPFAM" id="SSF48403">
    <property type="entry name" value="Ankyrin repeat"/>
    <property type="match status" value="4"/>
</dbReference>
<feature type="transmembrane region" description="Helical" evidence="9">
    <location>
        <begin position="1462"/>
        <end position="1482"/>
    </location>
</feature>
<dbReference type="InterPro" id="IPR036770">
    <property type="entry name" value="Ankyrin_rpt-contain_sf"/>
</dbReference>
<evidence type="ECO:0000256" key="4">
    <source>
        <dbReference type="ARBA" id="ARBA00022989"/>
    </source>
</evidence>
<dbReference type="GO" id="GO:0046873">
    <property type="term" value="F:metal ion transmembrane transporter activity"/>
    <property type="evidence" value="ECO:0007669"/>
    <property type="project" value="InterPro"/>
</dbReference>
<reference evidence="10" key="1">
    <citation type="submission" date="2022-12" db="EMBL/GenBank/DDBJ databases">
        <authorList>
            <person name="Petersen C."/>
        </authorList>
    </citation>
    <scope>NUCLEOTIDE SEQUENCE</scope>
    <source>
        <strain evidence="10">IBT 35673</strain>
    </source>
</reference>
<dbReference type="PRINTS" id="PR01415">
    <property type="entry name" value="ANKYRIN"/>
</dbReference>
<sequence length="1590" mass="178893">MGSIQEDPTSEQLQRQTSREGLKDLRFDEAIKAAIEQGSPDIVKELLSQPRSTPKTPPEDQSPNSEACGDANSETALMLACRLGRLEIVEILLEWMAQCSSQDQLGELPGSWTDPVAVDSEGNTALHLAATEGHDQIVEILLQNNRELLEKTNEKEKTALQLACESGKSSVVQLLLDNNANSSMSDDDDNMPIHEASWLGHLDIVKALLHANMEHLETKNIGGNTAFLNAAQRGHPELLRYLISVGADQSVSNKINNTALHLASSADKENIDVVKILLEKASLEAENIDGRTPLLSACRNGNTGIVQLLLESGASSKIKDTLNKDTVLHLAACSGNLECFEGLYERLPDYLNEGNGYGASPLHLACQFGHASIVSFLLDKDADPRVKDDDNEDTPLHLAVSAKKVELVEILLKRDMDLLNLKNAKGETALHVAGSCSSIEVVNSLLENGADIYSVDSTGENILHKAVNGSQIDLVEFLLKRKIEIRPSHRGRTPLHFACYNGNHHLATIFLSHLAENPSKKQEILYYKDEWGDTSLGDAASTGNVCMVLQFLKDPVYFSQDSSKYLATDKIWFSDAEECERVNKLLKSKLKSLEPMSKNGSNISRQSPSPATDHEIREIDKSLTEICYWAILNGQLKLVKACVNRAGKRERNLILEKDKTTWLHIFAIGCDGDSQNPSEPIPLQLVPPESRSGLIPDNRGVTPLHLAVKYARVKMVLSFLYSARSQTPGSLKGILQQTLDDRKDTTISLANAGEHPKHRAIAKLLWRKITEEIHQDAVRRKGHFNVVLDEHTTLALELAAQFDSTREQSLLKSLLCQFTYDPRVGTDVLSLAIYCQLPKVVWWIISHGAYVHDRDIKNAHSIFNGFNFSVGSRNIERWQQIQKLLENPPPLSRFGTRDDDLPLPEIESRPDDYDSFPWGTIMDFLHSDGSTNITFKMKRRSLKDIIHIQGPQRIMDSSEDVSYDALFQSTKDDTAPMNASETPMTNRSHPGDQRRADTDTSKNREVTDASPPRGRDPEPRPKAKRIDQKGRHGVRWIHIPINDNLMVRSLKDKEITITEYRALLRFISESWSQLDAGKKKYMKPQCLKRSPSTRNSAKDFESEVNKESKNDNRIDKSNSNRDDKGSSQIALYIPFLSFMGVHQHITRNKGHRESVSDSPSYSLFRDPWKHNITHDYLTLDQYYYVYLSQTDKRDKTQVLSRFMKRMKRKNEEEQEQLWNKSRNIPIKILTVNQLWLWVLDDRTILTSTTDELDEDVDGFLQCVLHNFQEQARDLALSTKEIVEFIVATAIGLSQRKGITVAPQSYKKSPLDVFHESIIKVQNEEKILFDKFSETLVAGKNKAFNKSAEKGDPTKNDDYSYGNVSKETYYLGEVKDILDELNILKNLVEDQDRVWKQLSEADAPAHNLSMFGFDTPSDIRRAIEEMTKETETVQKSLHTLLSLKQNQAGIVEAKSAREQSATIMVFTVITIIFLPATFLTGIFALNVTEFPHEGDNVTYKASWIFPIIILVSLGTSAVFFLFAFSPNWLTKYSEKGAGNGEDRLVTSDLQSEQLVGHSEEQRKDSTSRYKGTSLFRRKVKDKVGSPPDCEH</sequence>
<keyword evidence="2 9" id="KW-0812">Transmembrane</keyword>
<dbReference type="Pfam" id="PF12796">
    <property type="entry name" value="Ank_2"/>
    <property type="match status" value="5"/>
</dbReference>
<feature type="repeat" description="ANK" evidence="7">
    <location>
        <begin position="458"/>
        <end position="490"/>
    </location>
</feature>
<evidence type="ECO:0000256" key="2">
    <source>
        <dbReference type="ARBA" id="ARBA00022692"/>
    </source>
</evidence>
<gene>
    <name evidence="10" type="ORF">N7452_005832</name>
</gene>
<dbReference type="PANTHER" id="PTHR24126:SF14">
    <property type="entry name" value="ANK_REP_REGION DOMAIN-CONTAINING PROTEIN"/>
    <property type="match status" value="1"/>
</dbReference>
<organism evidence="10 11">
    <name type="scientific">Penicillium brevicompactum</name>
    <dbReference type="NCBI Taxonomy" id="5074"/>
    <lineage>
        <taxon>Eukaryota</taxon>
        <taxon>Fungi</taxon>
        <taxon>Dikarya</taxon>
        <taxon>Ascomycota</taxon>
        <taxon>Pezizomycotina</taxon>
        <taxon>Eurotiomycetes</taxon>
        <taxon>Eurotiomycetidae</taxon>
        <taxon>Eurotiales</taxon>
        <taxon>Aspergillaceae</taxon>
        <taxon>Penicillium</taxon>
    </lineage>
</organism>
<keyword evidence="6 9" id="KW-0472">Membrane</keyword>
<feature type="repeat" description="ANK" evidence="7">
    <location>
        <begin position="222"/>
        <end position="254"/>
    </location>
</feature>
<feature type="repeat" description="ANK" evidence="7">
    <location>
        <begin position="72"/>
        <end position="104"/>
    </location>
</feature>
<evidence type="ECO:0000256" key="9">
    <source>
        <dbReference type="SAM" id="Phobius"/>
    </source>
</evidence>
<feature type="region of interest" description="Disordered" evidence="8">
    <location>
        <begin position="1"/>
        <end position="22"/>
    </location>
</feature>
<comment type="subcellular location">
    <subcellularLocation>
        <location evidence="1">Membrane</location>
        <topology evidence="1">Multi-pass membrane protein</topology>
    </subcellularLocation>
</comment>
<feature type="repeat" description="ANK" evidence="7">
    <location>
        <begin position="155"/>
        <end position="187"/>
    </location>
</feature>
<feature type="compositionally biased region" description="Basic and acidic residues" evidence="8">
    <location>
        <begin position="1096"/>
        <end position="1125"/>
    </location>
</feature>
<feature type="repeat" description="ANK" evidence="7">
    <location>
        <begin position="121"/>
        <end position="153"/>
    </location>
</feature>
<evidence type="ECO:0000256" key="3">
    <source>
        <dbReference type="ARBA" id="ARBA00022737"/>
    </source>
</evidence>
<feature type="compositionally biased region" description="Polar residues" evidence="8">
    <location>
        <begin position="49"/>
        <end position="65"/>
    </location>
</feature>
<name>A0A9W9QMA7_PENBR</name>
<dbReference type="InterPro" id="IPR002110">
    <property type="entry name" value="Ankyrin_rpt"/>
</dbReference>
<keyword evidence="3" id="KW-0677">Repeat</keyword>
<dbReference type="PANTHER" id="PTHR24126">
    <property type="entry name" value="ANKYRIN REPEAT, PH AND SEC7 DOMAIN CONTAINING PROTEIN SECG-RELATED"/>
    <property type="match status" value="1"/>
</dbReference>
<feature type="compositionally biased region" description="Polar residues" evidence="8">
    <location>
        <begin position="1"/>
        <end position="16"/>
    </location>
</feature>
<feature type="repeat" description="ANK" evidence="7">
    <location>
        <begin position="289"/>
        <end position="321"/>
    </location>
</feature>
<dbReference type="SUPFAM" id="SSF144083">
    <property type="entry name" value="Magnesium transport protein CorA, transmembrane region"/>
    <property type="match status" value="1"/>
</dbReference>
<feature type="repeat" description="ANK" evidence="7">
    <location>
        <begin position="490"/>
        <end position="522"/>
    </location>
</feature>
<feature type="region of interest" description="Disordered" evidence="8">
    <location>
        <begin position="36"/>
        <end position="70"/>
    </location>
</feature>
<accession>A0A9W9QMA7</accession>
<dbReference type="InterPro" id="IPR045863">
    <property type="entry name" value="CorA_TM1_TM2"/>
</dbReference>